<proteinExistence type="predicted"/>
<evidence type="ECO:0000313" key="2">
    <source>
        <dbReference type="Proteomes" id="UP000292702"/>
    </source>
</evidence>
<comment type="caution">
    <text evidence="1">The sequence shown here is derived from an EMBL/GenBank/DDBJ whole genome shotgun (WGS) entry which is preliminary data.</text>
</comment>
<dbReference type="Proteomes" id="UP000292702">
    <property type="component" value="Unassembled WGS sequence"/>
</dbReference>
<dbReference type="EMBL" id="RWJN01000148">
    <property type="protein sequence ID" value="TCD66121.1"/>
    <property type="molecule type" value="Genomic_DNA"/>
</dbReference>
<dbReference type="AlphaFoldDB" id="A0A4R0RDF9"/>
<evidence type="ECO:0000313" key="1">
    <source>
        <dbReference type="EMBL" id="TCD66121.1"/>
    </source>
</evidence>
<protein>
    <submittedName>
        <fullName evidence="1">Uncharacterized protein</fullName>
    </submittedName>
</protein>
<reference evidence="1 2" key="1">
    <citation type="submission" date="2018-11" db="EMBL/GenBank/DDBJ databases">
        <title>Genome assembly of Steccherinum ochraceum LE-BIN_3174, the white-rot fungus of the Steccherinaceae family (The Residual Polyporoid clade, Polyporales, Basidiomycota).</title>
        <authorList>
            <person name="Fedorova T.V."/>
            <person name="Glazunova O.A."/>
            <person name="Landesman E.O."/>
            <person name="Moiseenko K.V."/>
            <person name="Psurtseva N.V."/>
            <person name="Savinova O.S."/>
            <person name="Shakhova N.V."/>
            <person name="Tyazhelova T.V."/>
            <person name="Vasina D.V."/>
        </authorList>
    </citation>
    <scope>NUCLEOTIDE SEQUENCE [LARGE SCALE GENOMIC DNA]</scope>
    <source>
        <strain evidence="1 2">LE-BIN_3174</strain>
    </source>
</reference>
<sequence>MPPNARPVVVAVGAPPTLFGERLLNDNSEDILTVKWPLVAAHEPKRIVEWIVYLHRRQHDWIKMLLPIMDGILATPSQRPRQWKVWAATKLPCILMDILLEEDMFAEDESRFTNIRYSFEVLATLHYCLTTLMGMYDVPDTNAFVDNHDRECAAALLSRMERFVDLMWTKRHLIPRNPGPNGSDPDHDYGDFLQFALHSHKCMLAMCQIYDREHQTTPPPTFRAAQFLVYYWTYTNPSSDTAQIQKFLHYFIQDHRDLVPHQFIRPVLSFHEHFLRDFTAQLCRFMRDERFMELNAKNLLSLAQVFVDTEPKAFSEIELPGRTGLIPSLITCCQRQTCSSYDDEVVNGFTMQILDRLVCLPGDEMKHRFGEFTGDMNFIGILARSLPLAARACRPRYIEVLATLFTALKTYITGLRREASDDAVIKTTNIYLSSACVWHDTLDRIKPPATNMSTTLLQTNPDRISIPAAVHRLQSRAPKLYEQIPRVCSTVIIFDDAPLTHLAIKSIFAGHPDMKGYFLSWETVAEEEAEGVVQWLCCLHKRQIYHQGTGLLRALTVALGHGRRRTRQFNLWKAAKLPSILIDILLEPDVFRVDGRTYKAVEKMQYCFAVLTGLNRVLSLLVGGSYHIPDNEKFDDQIDQEIAEALMTRMEAFCELIWNERSLTPKDRQEESSGSKEDRFKLSSMAFKNILFLTQIYWRKHGRTPPPTMRAAHFLAYYWVYNPTPVADVPAFFHHFRNHYKGLPFQDFVRSMWAVHDSFADDFMKQISLHLTTQSLLGQQANLLLSMCHTFIKVSPEVIARVNLLVYIDFLQDLLICCIRQMCSSPAECHQVACELTMQIILLLIPVRKDGAREFGAFALKSNFIRVLTNCAISALKGGDIGFIEAWIKVIDALKSYTKWLITNSSTDLKTKSHVRNQTNLVWHDTFLDFMAIHPTQSRLQKLKADVLVVWKSYGAAAYVYAGFEFTTLKRASEPSDVQPQAVKVISFAYVKVAIGSCIVTSIVKNGTGSSDIETSANG</sequence>
<name>A0A4R0RDF9_9APHY</name>
<gene>
    <name evidence="1" type="ORF">EIP91_001730</name>
</gene>
<keyword evidence="2" id="KW-1185">Reference proteome</keyword>
<organism evidence="1 2">
    <name type="scientific">Steccherinum ochraceum</name>
    <dbReference type="NCBI Taxonomy" id="92696"/>
    <lineage>
        <taxon>Eukaryota</taxon>
        <taxon>Fungi</taxon>
        <taxon>Dikarya</taxon>
        <taxon>Basidiomycota</taxon>
        <taxon>Agaricomycotina</taxon>
        <taxon>Agaricomycetes</taxon>
        <taxon>Polyporales</taxon>
        <taxon>Steccherinaceae</taxon>
        <taxon>Steccherinum</taxon>
    </lineage>
</organism>
<dbReference type="STRING" id="92696.A0A4R0RDF9"/>
<accession>A0A4R0RDF9</accession>